<evidence type="ECO:0000259" key="2">
    <source>
        <dbReference type="Pfam" id="PF02732"/>
    </source>
</evidence>
<proteinExistence type="predicted"/>
<gene>
    <name evidence="3" type="ORF">PACTADRAFT_184844</name>
</gene>
<sequence length="706" mass="80502">MGSQSERSIIVLSSPVCCNSNWKNKQPVYLTLSSEDDKENSHISLISSEQNIDNSGISRNKENVLGDLSNVMADDEEDSCGDVKASRFRRRAAVPLSSGDDFIGNTIVNRPLSSSPIKENIQPLFVEQSNDGIFSSSQPTPVAYNRNENKKIDLVSKSTSLFNLDDLNLKNSDIVEITDEDIMMVSSPKLHKKCSDTKNNNNCLHSSSFISDITDVDLSANLRKKSKRKLTTTPTKSGNNNKNNSNNNNNKAHIFSSDDDGNETADIDIERILGFPSRENSNTNPAIKLSSLNPKSSLISFSFQTEIEARTASRSKTLPSNNLKSSKSSKSSKKITKRSKSEVKNPPQLPPSFHLKNIIPTSEQEKCQLLAYVKEYRSKELQLANKINRVKEDYLSEMIMVLEDSLYDEFSMDKELRKKFNLLQLKKETKSLPLISFQRKMKSIYYKKEDVFVPLILEGDIDFRLVDEKLIILYCKAPYLSELMFGNDEENNLMKIVETLRKTYKDNILMIMIEGYEQFLTKLKNQQNKEYTNKIRQQMMLDEEQETSSKRKNSKKSKDDDNPIISSICFEKYLVNLTIDHRIHIFPTKSILDSVDWLINLSYTLATSIYDKSERLKELSSIGIIRSGQDNKDCFLKSLQQLKFMTQTASTKIYENGLTTIPELFERFEKNGKLGNDQDGKKLVRDTLETSLKTFFTSDNPNDFLN</sequence>
<organism evidence="3 4">
    <name type="scientific">Pachysolen tannophilus NRRL Y-2460</name>
    <dbReference type="NCBI Taxonomy" id="669874"/>
    <lineage>
        <taxon>Eukaryota</taxon>
        <taxon>Fungi</taxon>
        <taxon>Dikarya</taxon>
        <taxon>Ascomycota</taxon>
        <taxon>Saccharomycotina</taxon>
        <taxon>Pichiomycetes</taxon>
        <taxon>Pachysolenaceae</taxon>
        <taxon>Pachysolen</taxon>
    </lineage>
</organism>
<feature type="compositionally biased region" description="Low complexity" evidence="1">
    <location>
        <begin position="231"/>
        <end position="251"/>
    </location>
</feature>
<evidence type="ECO:0000256" key="1">
    <source>
        <dbReference type="SAM" id="MobiDB-lite"/>
    </source>
</evidence>
<dbReference type="GO" id="GO:0061982">
    <property type="term" value="P:meiosis I cell cycle process"/>
    <property type="evidence" value="ECO:0007669"/>
    <property type="project" value="UniProtKB-ARBA"/>
</dbReference>
<dbReference type="EMBL" id="KV454011">
    <property type="protein sequence ID" value="ODV98559.1"/>
    <property type="molecule type" value="Genomic_DNA"/>
</dbReference>
<name>A0A1E4U3J9_PACTA</name>
<dbReference type="GO" id="GO:0006310">
    <property type="term" value="P:DNA recombination"/>
    <property type="evidence" value="ECO:0007669"/>
    <property type="project" value="UniProtKB-ARBA"/>
</dbReference>
<dbReference type="STRING" id="669874.A0A1E4U3J9"/>
<dbReference type="GO" id="GO:0004518">
    <property type="term" value="F:nuclease activity"/>
    <property type="evidence" value="ECO:0007669"/>
    <property type="project" value="InterPro"/>
</dbReference>
<feature type="region of interest" description="Disordered" evidence="1">
    <location>
        <begin position="310"/>
        <end position="354"/>
    </location>
</feature>
<feature type="region of interest" description="Disordered" evidence="1">
    <location>
        <begin position="224"/>
        <end position="262"/>
    </location>
</feature>
<dbReference type="Proteomes" id="UP000094236">
    <property type="component" value="Unassembled WGS sequence"/>
</dbReference>
<feature type="compositionally biased region" description="Low complexity" evidence="1">
    <location>
        <begin position="315"/>
        <end position="329"/>
    </location>
</feature>
<dbReference type="GO" id="GO:0003677">
    <property type="term" value="F:DNA binding"/>
    <property type="evidence" value="ECO:0007669"/>
    <property type="project" value="InterPro"/>
</dbReference>
<accession>A0A1E4U3J9</accession>
<dbReference type="Gene3D" id="3.40.50.10130">
    <property type="match status" value="1"/>
</dbReference>
<keyword evidence="4" id="KW-1185">Reference proteome</keyword>
<evidence type="ECO:0000313" key="4">
    <source>
        <dbReference type="Proteomes" id="UP000094236"/>
    </source>
</evidence>
<dbReference type="AlphaFoldDB" id="A0A1E4U3J9"/>
<protein>
    <recommendedName>
        <fullName evidence="2">ERCC4 domain-containing protein</fullName>
    </recommendedName>
</protein>
<dbReference type="Pfam" id="PF02732">
    <property type="entry name" value="ERCC4"/>
    <property type="match status" value="1"/>
</dbReference>
<reference evidence="4" key="1">
    <citation type="submission" date="2016-05" db="EMBL/GenBank/DDBJ databases">
        <title>Comparative genomics of biotechnologically important yeasts.</title>
        <authorList>
            <consortium name="DOE Joint Genome Institute"/>
            <person name="Riley R."/>
            <person name="Haridas S."/>
            <person name="Wolfe K.H."/>
            <person name="Lopes M.R."/>
            <person name="Hittinger C.T."/>
            <person name="Goker M."/>
            <person name="Salamov A."/>
            <person name="Wisecaver J."/>
            <person name="Long T.M."/>
            <person name="Aerts A.L."/>
            <person name="Barry K."/>
            <person name="Choi C."/>
            <person name="Clum A."/>
            <person name="Coughlan A.Y."/>
            <person name="Deshpande S."/>
            <person name="Douglass A.P."/>
            <person name="Hanson S.J."/>
            <person name="Klenk H.-P."/>
            <person name="Labutti K."/>
            <person name="Lapidus A."/>
            <person name="Lindquist E."/>
            <person name="Lipzen A."/>
            <person name="Meier-Kolthoff J.P."/>
            <person name="Ohm R.A."/>
            <person name="Otillar R.P."/>
            <person name="Pangilinan J."/>
            <person name="Peng Y."/>
            <person name="Rokas A."/>
            <person name="Rosa C.A."/>
            <person name="Scheuner C."/>
            <person name="Sibirny A.A."/>
            <person name="Slot J.C."/>
            <person name="Stielow J.B."/>
            <person name="Sun H."/>
            <person name="Kurtzman C.P."/>
            <person name="Blackwell M."/>
            <person name="Grigoriev I.V."/>
            <person name="Jeffries T.W."/>
        </authorList>
    </citation>
    <scope>NUCLEOTIDE SEQUENCE [LARGE SCALE GENOMIC DNA]</scope>
    <source>
        <strain evidence="4">NRRL Y-2460</strain>
    </source>
</reference>
<evidence type="ECO:0000313" key="3">
    <source>
        <dbReference type="EMBL" id="ODV98559.1"/>
    </source>
</evidence>
<dbReference type="OrthoDB" id="343092at2759"/>
<dbReference type="InterPro" id="IPR006166">
    <property type="entry name" value="ERCC4_domain"/>
</dbReference>
<feature type="domain" description="ERCC4" evidence="2">
    <location>
        <begin position="491"/>
        <end position="601"/>
    </location>
</feature>